<evidence type="ECO:0000313" key="5">
    <source>
        <dbReference type="Proteomes" id="UP000317951"/>
    </source>
</evidence>
<dbReference type="GeneID" id="78556419"/>
<evidence type="ECO:0008006" key="6">
    <source>
        <dbReference type="Google" id="ProtNLM"/>
    </source>
</evidence>
<dbReference type="EMBL" id="VFET01000033">
    <property type="protein sequence ID" value="TWS01008.1"/>
    <property type="molecule type" value="Genomic_DNA"/>
</dbReference>
<protein>
    <recommendedName>
        <fullName evidence="6">Type II secretion system protein M</fullName>
    </recommendedName>
</protein>
<dbReference type="AlphaFoldDB" id="A0A5C5Q6B6"/>
<dbReference type="EMBL" id="LT629689">
    <property type="protein sequence ID" value="SDG14361.1"/>
    <property type="molecule type" value="Genomic_DNA"/>
</dbReference>
<keyword evidence="1" id="KW-0812">Transmembrane</keyword>
<evidence type="ECO:0000313" key="2">
    <source>
        <dbReference type="EMBL" id="SDG14361.1"/>
    </source>
</evidence>
<dbReference type="Proteomes" id="UP000182858">
    <property type="component" value="Chromosome I"/>
</dbReference>
<sequence>MDALSRHMPRLRWQLMQCRQRLGFWGLLALGMMAAALLIDVAVIRPALISDQQRRQELEAGIAEQPQEVQVTEPVAVEKMPGAEDFAPRLEKLLGLLAQRGFLIEQTNLAYSAPGDTGLQRLEVEIPLTGPYSLLREVLNEMAREPAVRIESLTLERKAISSGMLNINLKLSVLGVVE</sequence>
<evidence type="ECO:0000256" key="1">
    <source>
        <dbReference type="SAM" id="Phobius"/>
    </source>
</evidence>
<dbReference type="Proteomes" id="UP000317951">
    <property type="component" value="Unassembled WGS sequence"/>
</dbReference>
<keyword evidence="1" id="KW-0472">Membrane</keyword>
<feature type="transmembrane region" description="Helical" evidence="1">
    <location>
        <begin position="21"/>
        <end position="44"/>
    </location>
</feature>
<accession>A0A5C5Q6B6</accession>
<organism evidence="3 5">
    <name type="scientific">Pseudomonas extremaustralis</name>
    <dbReference type="NCBI Taxonomy" id="359110"/>
    <lineage>
        <taxon>Bacteria</taxon>
        <taxon>Pseudomonadati</taxon>
        <taxon>Pseudomonadota</taxon>
        <taxon>Gammaproteobacteria</taxon>
        <taxon>Pseudomonadales</taxon>
        <taxon>Pseudomonadaceae</taxon>
        <taxon>Pseudomonas</taxon>
    </lineage>
</organism>
<proteinExistence type="predicted"/>
<reference evidence="3 5" key="2">
    <citation type="submission" date="2019-06" db="EMBL/GenBank/DDBJ databases">
        <title>Pseudomonas bimorpha sp. nov. isolated from bovine raw milk and skim milk concentrate.</title>
        <authorList>
            <person name="Hofmann K."/>
            <person name="Huptas C."/>
            <person name="Doll E."/>
            <person name="Scherer S."/>
            <person name="Wenning M."/>
        </authorList>
    </citation>
    <scope>NUCLEOTIDE SEQUENCE [LARGE SCALE GENOMIC DNA]</scope>
    <source>
        <strain evidence="3 5">DSM 17835</strain>
    </source>
</reference>
<evidence type="ECO:0000313" key="4">
    <source>
        <dbReference type="Proteomes" id="UP000182858"/>
    </source>
</evidence>
<keyword evidence="4" id="KW-1185">Reference proteome</keyword>
<dbReference type="OrthoDB" id="6883787at2"/>
<gene>
    <name evidence="3" type="ORF">FIV36_27020</name>
    <name evidence="2" type="ORF">SAMN05216591_5079</name>
</gene>
<evidence type="ECO:0000313" key="3">
    <source>
        <dbReference type="EMBL" id="TWS01008.1"/>
    </source>
</evidence>
<dbReference type="RefSeq" id="WP_010565972.1">
    <property type="nucleotide sequence ID" value="NZ_FUYI01000043.1"/>
</dbReference>
<name>A0A5C5Q6B6_9PSED</name>
<reference evidence="2 4" key="1">
    <citation type="submission" date="2016-10" db="EMBL/GenBank/DDBJ databases">
        <authorList>
            <person name="Varghese N."/>
            <person name="Submissions S."/>
        </authorList>
    </citation>
    <scope>NUCLEOTIDE SEQUENCE [LARGE SCALE GENOMIC DNA]</scope>
    <source>
        <strain evidence="2 4">DSM 17835</strain>
    </source>
</reference>
<keyword evidence="1" id="KW-1133">Transmembrane helix</keyword>